<evidence type="ECO:0000313" key="2">
    <source>
        <dbReference type="Proteomes" id="UP000238916"/>
    </source>
</evidence>
<dbReference type="Proteomes" id="UP000238916">
    <property type="component" value="Unassembled WGS sequence"/>
</dbReference>
<reference evidence="2" key="1">
    <citation type="submission" date="2018-02" db="EMBL/GenBank/DDBJ databases">
        <authorList>
            <person name="Hausmann B."/>
        </authorList>
    </citation>
    <scope>NUCLEOTIDE SEQUENCE [LARGE SCALE GENOMIC DNA]</scope>
    <source>
        <strain evidence="2">Peat soil MAG SbF1</strain>
    </source>
</reference>
<gene>
    <name evidence="1" type="ORF">SBF1_3410011</name>
</gene>
<name>A0A2U3L1Y2_9FIRM</name>
<dbReference type="AlphaFoldDB" id="A0A2U3L1Y2"/>
<protein>
    <submittedName>
        <fullName evidence="1">Uncharacterized protein</fullName>
    </submittedName>
</protein>
<proteinExistence type="predicted"/>
<sequence>MGQLDSKLFELEFSDSELVQLRRHSLVTLLSIRKISAQILSRLESCFYILRFKSPPE</sequence>
<dbReference type="EMBL" id="OMOF01000270">
    <property type="protein sequence ID" value="SPF45911.1"/>
    <property type="molecule type" value="Genomic_DNA"/>
</dbReference>
<accession>A0A2U3L1Y2</accession>
<evidence type="ECO:0000313" key="1">
    <source>
        <dbReference type="EMBL" id="SPF45911.1"/>
    </source>
</evidence>
<organism evidence="1 2">
    <name type="scientific">Candidatus Desulfosporosinus infrequens</name>
    <dbReference type="NCBI Taxonomy" id="2043169"/>
    <lineage>
        <taxon>Bacteria</taxon>
        <taxon>Bacillati</taxon>
        <taxon>Bacillota</taxon>
        <taxon>Clostridia</taxon>
        <taxon>Eubacteriales</taxon>
        <taxon>Desulfitobacteriaceae</taxon>
        <taxon>Desulfosporosinus</taxon>
    </lineage>
</organism>